<reference evidence="5" key="2">
    <citation type="submission" date="2023-11" db="UniProtKB">
        <authorList>
            <consortium name="WormBaseParasite"/>
        </authorList>
    </citation>
    <scope>IDENTIFICATION</scope>
</reference>
<dbReference type="SMART" id="SM00369">
    <property type="entry name" value="LRR_TYP"/>
    <property type="match status" value="9"/>
</dbReference>
<feature type="region of interest" description="Disordered" evidence="3">
    <location>
        <begin position="221"/>
        <end position="243"/>
    </location>
</feature>
<evidence type="ECO:0000313" key="4">
    <source>
        <dbReference type="Proteomes" id="UP000050795"/>
    </source>
</evidence>
<dbReference type="InterPro" id="IPR003591">
    <property type="entry name" value="Leu-rich_rpt_typical-subtyp"/>
</dbReference>
<feature type="compositionally biased region" description="Basic and acidic residues" evidence="3">
    <location>
        <begin position="18"/>
        <end position="35"/>
    </location>
</feature>
<keyword evidence="2" id="KW-0677">Repeat</keyword>
<feature type="region of interest" description="Disordered" evidence="3">
    <location>
        <begin position="1183"/>
        <end position="1227"/>
    </location>
</feature>
<dbReference type="InterPro" id="IPR032675">
    <property type="entry name" value="LRR_dom_sf"/>
</dbReference>
<evidence type="ECO:0000256" key="2">
    <source>
        <dbReference type="ARBA" id="ARBA00022737"/>
    </source>
</evidence>
<dbReference type="InterPro" id="IPR050216">
    <property type="entry name" value="LRR_domain-containing"/>
</dbReference>
<dbReference type="Gene3D" id="3.80.10.10">
    <property type="entry name" value="Ribonuclease Inhibitor"/>
    <property type="match status" value="4"/>
</dbReference>
<feature type="compositionally biased region" description="Basic residues" evidence="3">
    <location>
        <begin position="1188"/>
        <end position="1200"/>
    </location>
</feature>
<dbReference type="SMART" id="SM00365">
    <property type="entry name" value="LRR_SD22"/>
    <property type="match status" value="4"/>
</dbReference>
<dbReference type="SUPFAM" id="SSF52058">
    <property type="entry name" value="L domain-like"/>
    <property type="match status" value="1"/>
</dbReference>
<dbReference type="SMART" id="SM00364">
    <property type="entry name" value="LRR_BAC"/>
    <property type="match status" value="6"/>
</dbReference>
<dbReference type="WBParaSite" id="TREG1_107160.1">
    <property type="protein sequence ID" value="TREG1_107160.1"/>
    <property type="gene ID" value="TREG1_107160"/>
</dbReference>
<evidence type="ECO:0000256" key="3">
    <source>
        <dbReference type="SAM" id="MobiDB-lite"/>
    </source>
</evidence>
<dbReference type="Pfam" id="PF00560">
    <property type="entry name" value="LRR_1"/>
    <property type="match status" value="1"/>
</dbReference>
<keyword evidence="4" id="KW-1185">Reference proteome</keyword>
<feature type="region of interest" description="Disordered" evidence="3">
    <location>
        <begin position="1"/>
        <end position="136"/>
    </location>
</feature>
<evidence type="ECO:0000313" key="5">
    <source>
        <dbReference type="WBParaSite" id="TREG1_107160.1"/>
    </source>
</evidence>
<dbReference type="Proteomes" id="UP000050795">
    <property type="component" value="Unassembled WGS sequence"/>
</dbReference>
<reference evidence="4" key="1">
    <citation type="submission" date="2022-06" db="EMBL/GenBank/DDBJ databases">
        <authorList>
            <person name="Berger JAMES D."/>
            <person name="Berger JAMES D."/>
        </authorList>
    </citation>
    <scope>NUCLEOTIDE SEQUENCE [LARGE SCALE GENOMIC DNA]</scope>
</reference>
<dbReference type="PANTHER" id="PTHR48051:SF1">
    <property type="entry name" value="RAS SUPPRESSOR PROTEIN 1"/>
    <property type="match status" value="1"/>
</dbReference>
<organism evidence="4 5">
    <name type="scientific">Trichobilharzia regenti</name>
    <name type="common">Nasal bird schistosome</name>
    <dbReference type="NCBI Taxonomy" id="157069"/>
    <lineage>
        <taxon>Eukaryota</taxon>
        <taxon>Metazoa</taxon>
        <taxon>Spiralia</taxon>
        <taxon>Lophotrochozoa</taxon>
        <taxon>Platyhelminthes</taxon>
        <taxon>Trematoda</taxon>
        <taxon>Digenea</taxon>
        <taxon>Strigeidida</taxon>
        <taxon>Schistosomatoidea</taxon>
        <taxon>Schistosomatidae</taxon>
        <taxon>Trichobilharzia</taxon>
    </lineage>
</organism>
<feature type="compositionally biased region" description="Acidic residues" evidence="3">
    <location>
        <begin position="110"/>
        <end position="125"/>
    </location>
</feature>
<dbReference type="PANTHER" id="PTHR48051">
    <property type="match status" value="1"/>
</dbReference>
<feature type="compositionally biased region" description="Polar residues" evidence="3">
    <location>
        <begin position="36"/>
        <end position="78"/>
    </location>
</feature>
<proteinExistence type="predicted"/>
<dbReference type="PROSITE" id="PS51450">
    <property type="entry name" value="LRR"/>
    <property type="match status" value="4"/>
</dbReference>
<protein>
    <recommendedName>
        <fullName evidence="6">Roc domain-containing protein</fullName>
    </recommendedName>
</protein>
<dbReference type="GO" id="GO:0005737">
    <property type="term" value="C:cytoplasm"/>
    <property type="evidence" value="ECO:0007669"/>
    <property type="project" value="TreeGrafter"/>
</dbReference>
<name>A0AA85ITI3_TRIRE</name>
<keyword evidence="1" id="KW-0433">Leucine-rich repeat</keyword>
<dbReference type="InterPro" id="IPR001611">
    <property type="entry name" value="Leu-rich_rpt"/>
</dbReference>
<dbReference type="Pfam" id="PF13855">
    <property type="entry name" value="LRR_8"/>
    <property type="match status" value="1"/>
</dbReference>
<sequence>MSSPEQTESNSFNSDVPVDAKREKDDSTTDEKTESSKQAVIPTSRQVGDSSSEILRSNQSSSLTESDLRTTSSNAATVSFTESERTSRSSSFEGDKDDDSSDADNTSSTDSEDDDDDDDGDDEESDKTSQMADFSGQGFNMVPSIIFHRTTITKLNLSNNSLSFLPSEICVMINLRYLDISHNNLRGYSQVPGMSSTGVFQMKSGGDKVQLSGGKSISANKSHVQSVNSSNNSNNNIDDKTESTQFPRDMNRLVNLKTLKMSSCELKVIPKIIFQLTSLTKLDLSDNWATELPAMIGNLVELRYLLIKRMGLNTFPIQIINCSKLHTINAYGNEITSLPEEFSRLHKLKTLHLDYRHFVKGLIKARKSSKIKMVSFTEFSDEATLNTTTTTTSELDNPRKSIEESSASIAERIDTLLRSGQMKSYHIPSVIFKLRRLQVLHLDRCQLNFLPENLAQMKGICELHLSKNYFKEIPCGLFTLGNTLEYLDLSYNQLDKVNGSVVLPDNFGCKFIVLKTLKLSSMNLTSIRNGVLCGMTKLKLLDLSYNKISQIPEDISGLVSLKDFYLSENKLTSLPDTICQLKELTTLDLSFNQLNSLPENFYLLKNLQASHQYDGLNKCGLWLQGNPLNCLPHSVWKTTYTKNLWKYLEDQWLKKLSKNTEPTKIIVIGHKFSGKSILIKHLINECSGESNQQINVTSQLNEISLNNGDECMLNKNITNYVNLPLETSPILINHCTSPNGYGIVFYEINLPPGCSEDHVPSSSCYSDSGLELILPHILDPRSFFILVFNINLLCKADTLSESSSMQESVFDNAIWSYLLMLRMYAPGSVVKLVGTSVDEIDINNNNNNADRFIHSILSASLNGDSFIAKQENISKLPKSTNLLTNIPFSQSDETRQNNKYDLSNLLQWYVHSRITLLSDSFKFLNSPVFYKHEEEPCSITVLENVSFLNLSKSQSKNAKTAKPLKNSKPTYSFVYTSIDDFWNEIEHRISFNSQSLNKSSHISKSWLSLSAYIHDKLKSSFMVEIDVQSRENIDTSTSPDVDNNQLVLNKTFFDEMFIDNIEDCLNYFHTTGQLLYFSKHKYLKNYLILRPGVFFSMINGILNPHRIASVYYDDGDVNDSKENCQYHHRWYLRALTGYTDDSLTDYFSTWNHHKSFPYQMIRCLLPPFALRRSHLVNQMNKNQQQRSLQHRHMTTSKRSRHLEVPSSHHTVETRIRSGNTSKSAKGELKQIGSQTNNFELSISSISPLNVATRKVLLLTELLEAGFLMNEKCTINYDLEKIQPNEMKPFVVFPCLFFNNQSLKISSTCSLQSLNSECKANDDKEEFVQEIWFPLGRPMGYFNRLTVCLSKILSGQMKFDNFSNSASCLKYVEKVASDKSITKHNTFIVEHDCFDIRLEEITVDGSVFDMSQCHCLHGIRCFYRVECEQHLCESSEPKEINFDPVAWFTDTCIELNNEIPGLYWFWSK</sequence>
<evidence type="ECO:0008006" key="6">
    <source>
        <dbReference type="Google" id="ProtNLM"/>
    </source>
</evidence>
<evidence type="ECO:0000256" key="1">
    <source>
        <dbReference type="ARBA" id="ARBA00022614"/>
    </source>
</evidence>
<feature type="compositionally biased region" description="Polar residues" evidence="3">
    <location>
        <begin position="1"/>
        <end position="14"/>
    </location>
</feature>
<accession>A0AA85ITI3</accession>